<organism evidence="4 5">
    <name type="scientific">Rhizorhabdus wittichii</name>
    <dbReference type="NCBI Taxonomy" id="160791"/>
    <lineage>
        <taxon>Bacteria</taxon>
        <taxon>Pseudomonadati</taxon>
        <taxon>Pseudomonadota</taxon>
        <taxon>Alphaproteobacteria</taxon>
        <taxon>Sphingomonadales</taxon>
        <taxon>Sphingomonadaceae</taxon>
        <taxon>Rhizorhabdus</taxon>
    </lineage>
</organism>
<dbReference type="RefSeq" id="WP_208633622.1">
    <property type="nucleotide sequence ID" value="NZ_CP059319.1"/>
</dbReference>
<dbReference type="Gene3D" id="1.10.12.10">
    <property type="entry name" value="Lyase 2-enoyl-coa Hydratase, Chain A, domain 2"/>
    <property type="match status" value="1"/>
</dbReference>
<gene>
    <name evidence="4" type="ORF">HRJ34_06360</name>
</gene>
<evidence type="ECO:0000256" key="3">
    <source>
        <dbReference type="RuleBase" id="RU003707"/>
    </source>
</evidence>
<dbReference type="Gene3D" id="3.90.226.10">
    <property type="entry name" value="2-enoyl-CoA Hydratase, Chain A, domain 1"/>
    <property type="match status" value="1"/>
</dbReference>
<protein>
    <submittedName>
        <fullName evidence="4">Enoyl-CoA hydratase/isomerase family protein</fullName>
    </submittedName>
</protein>
<proteinExistence type="inferred from homology"/>
<dbReference type="GO" id="GO:0006635">
    <property type="term" value="P:fatty acid beta-oxidation"/>
    <property type="evidence" value="ECO:0007669"/>
    <property type="project" value="TreeGrafter"/>
</dbReference>
<dbReference type="SUPFAM" id="SSF52096">
    <property type="entry name" value="ClpP/crotonase"/>
    <property type="match status" value="1"/>
</dbReference>
<dbReference type="GO" id="GO:0016836">
    <property type="term" value="F:hydro-lyase activity"/>
    <property type="evidence" value="ECO:0007669"/>
    <property type="project" value="UniProtKB-ARBA"/>
</dbReference>
<dbReference type="PANTHER" id="PTHR11941">
    <property type="entry name" value="ENOYL-COA HYDRATASE-RELATED"/>
    <property type="match status" value="1"/>
</dbReference>
<dbReference type="InterPro" id="IPR001753">
    <property type="entry name" value="Enoyl-CoA_hydra/iso"/>
</dbReference>
<dbReference type="InterPro" id="IPR018376">
    <property type="entry name" value="Enoyl-CoA_hyd/isom_CS"/>
</dbReference>
<evidence type="ECO:0000256" key="1">
    <source>
        <dbReference type="ARBA" id="ARBA00005254"/>
    </source>
</evidence>
<evidence type="ECO:0000256" key="2">
    <source>
        <dbReference type="ARBA" id="ARBA00023239"/>
    </source>
</evidence>
<dbReference type="CDD" id="cd06558">
    <property type="entry name" value="crotonase-like"/>
    <property type="match status" value="1"/>
</dbReference>
<dbReference type="PROSITE" id="PS00166">
    <property type="entry name" value="ENOYL_COA_HYDRATASE"/>
    <property type="match status" value="1"/>
</dbReference>
<reference evidence="4" key="1">
    <citation type="submission" date="2020-07" db="EMBL/GenBank/DDBJ databases">
        <authorList>
            <person name="Camacho E."/>
        </authorList>
    </citation>
    <scope>NUCLEOTIDE SEQUENCE</scope>
    <source>
        <strain evidence="4">MPO218</strain>
    </source>
</reference>
<keyword evidence="2" id="KW-0456">Lyase</keyword>
<dbReference type="InterPro" id="IPR029045">
    <property type="entry name" value="ClpP/crotonase-like_dom_sf"/>
</dbReference>
<evidence type="ECO:0000313" key="4">
    <source>
        <dbReference type="EMBL" id="QTH23127.1"/>
    </source>
</evidence>
<dbReference type="Proteomes" id="UP000664914">
    <property type="component" value="Chromosome"/>
</dbReference>
<sequence>MPDPRTLIVERRAGGVVLIRLNHPERRNALTTPLLRAVADEINAAEGDKDVRVVVITGSDTLFAAGADIDELLASGAGDPIETPRYIAWAAIRSFSKPLVAAVEGWCLGAGAELMMCADIVVAAKGAKIGQPETNLGIIPGAGGTATLPRRIGQARAMHMVLTGEPIGAEEAHAIGLVACLAEQGQALDDALALAAKLAMRAPLALRAAKASIRDAEHLDEAAHLRSERVRFLKLLGTADKAEGITAFREKRRPDWQGR</sequence>
<dbReference type="PANTHER" id="PTHR11941:SF54">
    <property type="entry name" value="ENOYL-COA HYDRATASE, MITOCHONDRIAL"/>
    <property type="match status" value="1"/>
</dbReference>
<dbReference type="FunFam" id="3.90.226.10:FF:000009">
    <property type="entry name" value="Carnitinyl-CoA dehydratase"/>
    <property type="match status" value="1"/>
</dbReference>
<name>A0A975HF87_9SPHN</name>
<reference evidence="4" key="2">
    <citation type="submission" date="2021-04" db="EMBL/GenBank/DDBJ databases">
        <title>Isolation and genomic analysis of the ibuprofen-degrading bacterium Sphingomonas strain MPO218.</title>
        <authorList>
            <person name="Aulestia M."/>
            <person name="Flores A."/>
            <person name="Mangas E.L."/>
            <person name="Perez-Pulido A.J."/>
            <person name="Santero E."/>
            <person name="Camacho E.M."/>
        </authorList>
    </citation>
    <scope>NUCLEOTIDE SEQUENCE</scope>
    <source>
        <strain evidence="4">MPO218</strain>
    </source>
</reference>
<accession>A0A975HF87</accession>
<evidence type="ECO:0000313" key="5">
    <source>
        <dbReference type="Proteomes" id="UP000664914"/>
    </source>
</evidence>
<dbReference type="InterPro" id="IPR014748">
    <property type="entry name" value="Enoyl-CoA_hydra_C"/>
</dbReference>
<dbReference type="EMBL" id="CP059319">
    <property type="protein sequence ID" value="QTH23127.1"/>
    <property type="molecule type" value="Genomic_DNA"/>
</dbReference>
<dbReference type="FunFam" id="1.10.12.10:FF:000001">
    <property type="entry name" value="Probable enoyl-CoA hydratase, mitochondrial"/>
    <property type="match status" value="1"/>
</dbReference>
<dbReference type="AlphaFoldDB" id="A0A975HF87"/>
<comment type="similarity">
    <text evidence="1 3">Belongs to the enoyl-CoA hydratase/isomerase family.</text>
</comment>
<dbReference type="Pfam" id="PF00378">
    <property type="entry name" value="ECH_1"/>
    <property type="match status" value="1"/>
</dbReference>